<name>A0A9W8L0G6_9FUNG</name>
<dbReference type="GO" id="GO:0005524">
    <property type="term" value="F:ATP binding"/>
    <property type="evidence" value="ECO:0007669"/>
    <property type="project" value="UniProtKB-KW"/>
</dbReference>
<dbReference type="EMBL" id="JANBTX010000331">
    <property type="protein sequence ID" value="KAJ2683031.1"/>
    <property type="molecule type" value="Genomic_DNA"/>
</dbReference>
<proteinExistence type="inferred from homology"/>
<keyword evidence="3" id="KW-0067">ATP-binding</keyword>
<dbReference type="PANTHER" id="PTHR19375">
    <property type="entry name" value="HEAT SHOCK PROTEIN 70KDA"/>
    <property type="match status" value="1"/>
</dbReference>
<dbReference type="PRINTS" id="PR00301">
    <property type="entry name" value="HEATSHOCK70"/>
</dbReference>
<dbReference type="PROSITE" id="PS00297">
    <property type="entry name" value="HSP70_1"/>
    <property type="match status" value="1"/>
</dbReference>
<dbReference type="SUPFAM" id="SSF53067">
    <property type="entry name" value="Actin-like ATPase domain"/>
    <property type="match status" value="2"/>
</dbReference>
<keyword evidence="2" id="KW-0547">Nucleotide-binding</keyword>
<dbReference type="Proteomes" id="UP001151516">
    <property type="component" value="Unassembled WGS sequence"/>
</dbReference>
<dbReference type="InterPro" id="IPR043129">
    <property type="entry name" value="ATPase_NBD"/>
</dbReference>
<accession>A0A9W8L0G6</accession>
<sequence length="405" mass="43170">MSKVIGIDLGTTYSRVAVWHDSQVEVIPNSHSNRYTPSCVAYASTRQLVGDLALSQLEANPTNTITNVKRLLGRTLADPQTQRDSLKLPFALTGTLRPRIKVEYNDLSLTLAPEAVSAALLRDLRETAEAYLATCAKDVVISVPACFTPAQCHATLAAAHIAGLNVLQLISDSTATAFSLAQAASNQTALILDLGGGTLDVSLLRFGPPASFEVLATAGDSHLGGIDFDNCLLAHLIAQNSNDISQNTQAIQRLRIACERAKRTLSTATVATIEIDAIANNSNFNAQITRHKFEELCADLFAQIMDHVKAVVRASGIHRSKVDRIYVVGGSSHIPKLRQLVAGYFGNRPLTTLDNPEETVAIGAAIQAAYLSSGVSNKVQDTILSNAHPSSIASSHGSIKVSLNK</sequence>
<dbReference type="PROSITE" id="PS01036">
    <property type="entry name" value="HSP70_3"/>
    <property type="match status" value="1"/>
</dbReference>
<dbReference type="InterPro" id="IPR018181">
    <property type="entry name" value="Heat_shock_70_CS"/>
</dbReference>
<evidence type="ECO:0000256" key="1">
    <source>
        <dbReference type="ARBA" id="ARBA00007381"/>
    </source>
</evidence>
<organism evidence="4 5">
    <name type="scientific">Coemansia spiralis</name>
    <dbReference type="NCBI Taxonomy" id="417178"/>
    <lineage>
        <taxon>Eukaryota</taxon>
        <taxon>Fungi</taxon>
        <taxon>Fungi incertae sedis</taxon>
        <taxon>Zoopagomycota</taxon>
        <taxon>Kickxellomycotina</taxon>
        <taxon>Kickxellomycetes</taxon>
        <taxon>Kickxellales</taxon>
        <taxon>Kickxellaceae</taxon>
        <taxon>Coemansia</taxon>
    </lineage>
</organism>
<dbReference type="OrthoDB" id="2401965at2759"/>
<dbReference type="Pfam" id="PF00012">
    <property type="entry name" value="HSP70"/>
    <property type="match status" value="1"/>
</dbReference>
<dbReference type="AlphaFoldDB" id="A0A9W8L0G6"/>
<protein>
    <submittedName>
        <fullName evidence="4">Hsp70 chaperone</fullName>
    </submittedName>
</protein>
<comment type="similarity">
    <text evidence="1">Belongs to the heat shock protein 70 family.</text>
</comment>
<dbReference type="CDD" id="cd24028">
    <property type="entry name" value="ASKHA_NBD_HSP70_HSPA1-like"/>
    <property type="match status" value="1"/>
</dbReference>
<evidence type="ECO:0000256" key="2">
    <source>
        <dbReference type="ARBA" id="ARBA00022741"/>
    </source>
</evidence>
<dbReference type="GO" id="GO:0140662">
    <property type="term" value="F:ATP-dependent protein folding chaperone"/>
    <property type="evidence" value="ECO:0007669"/>
    <property type="project" value="InterPro"/>
</dbReference>
<dbReference type="InterPro" id="IPR013126">
    <property type="entry name" value="Hsp_70_fam"/>
</dbReference>
<evidence type="ECO:0000313" key="5">
    <source>
        <dbReference type="Proteomes" id="UP001151516"/>
    </source>
</evidence>
<dbReference type="Gene3D" id="3.30.30.30">
    <property type="match status" value="1"/>
</dbReference>
<dbReference type="Gene3D" id="3.30.420.40">
    <property type="match status" value="2"/>
</dbReference>
<comment type="caution">
    <text evidence="4">The sequence shown here is derived from an EMBL/GenBank/DDBJ whole genome shotgun (WGS) entry which is preliminary data.</text>
</comment>
<reference evidence="4" key="1">
    <citation type="submission" date="2022-07" db="EMBL/GenBank/DDBJ databases">
        <title>Phylogenomic reconstructions and comparative analyses of Kickxellomycotina fungi.</title>
        <authorList>
            <person name="Reynolds N.K."/>
            <person name="Stajich J.E."/>
            <person name="Barry K."/>
            <person name="Grigoriev I.V."/>
            <person name="Crous P."/>
            <person name="Smith M.E."/>
        </authorList>
    </citation>
    <scope>NUCLEOTIDE SEQUENCE</scope>
    <source>
        <strain evidence="4">CBS 109367</strain>
    </source>
</reference>
<keyword evidence="5" id="KW-1185">Reference proteome</keyword>
<dbReference type="Gene3D" id="3.90.640.10">
    <property type="entry name" value="Actin, Chain A, domain 4"/>
    <property type="match status" value="1"/>
</dbReference>
<evidence type="ECO:0000313" key="4">
    <source>
        <dbReference type="EMBL" id="KAJ2683031.1"/>
    </source>
</evidence>
<dbReference type="PROSITE" id="PS00329">
    <property type="entry name" value="HSP70_2"/>
    <property type="match status" value="1"/>
</dbReference>
<evidence type="ECO:0000256" key="3">
    <source>
        <dbReference type="ARBA" id="ARBA00022840"/>
    </source>
</evidence>
<gene>
    <name evidence="4" type="primary">SSA2</name>
    <name evidence="4" type="ORF">IWW39_005720</name>
</gene>
<dbReference type="FunFam" id="3.90.640.10:FF:000010">
    <property type="entry name" value="heat shock 70 kDa protein 14"/>
    <property type="match status" value="1"/>
</dbReference>